<proteinExistence type="predicted"/>
<gene>
    <name evidence="1" type="ORF">TNCV_4416501</name>
</gene>
<name>A0A8X6VFX3_TRICX</name>
<organism evidence="1 2">
    <name type="scientific">Trichonephila clavipes</name>
    <name type="common">Golden silk orbweaver</name>
    <name type="synonym">Nephila clavipes</name>
    <dbReference type="NCBI Taxonomy" id="2585209"/>
    <lineage>
        <taxon>Eukaryota</taxon>
        <taxon>Metazoa</taxon>
        <taxon>Ecdysozoa</taxon>
        <taxon>Arthropoda</taxon>
        <taxon>Chelicerata</taxon>
        <taxon>Arachnida</taxon>
        <taxon>Araneae</taxon>
        <taxon>Araneomorphae</taxon>
        <taxon>Entelegynae</taxon>
        <taxon>Araneoidea</taxon>
        <taxon>Nephilidae</taxon>
        <taxon>Trichonephila</taxon>
    </lineage>
</organism>
<dbReference type="AlphaFoldDB" id="A0A8X6VFX3"/>
<accession>A0A8X6VFX3</accession>
<protein>
    <submittedName>
        <fullName evidence="1">Uncharacterized protein</fullName>
    </submittedName>
</protein>
<keyword evidence="2" id="KW-1185">Reference proteome</keyword>
<dbReference type="Proteomes" id="UP000887159">
    <property type="component" value="Unassembled WGS sequence"/>
</dbReference>
<evidence type="ECO:0000313" key="2">
    <source>
        <dbReference type="Proteomes" id="UP000887159"/>
    </source>
</evidence>
<comment type="caution">
    <text evidence="1">The sequence shown here is derived from an EMBL/GenBank/DDBJ whole genome shotgun (WGS) entry which is preliminary data.</text>
</comment>
<reference evidence="1" key="1">
    <citation type="submission" date="2020-08" db="EMBL/GenBank/DDBJ databases">
        <title>Multicomponent nature underlies the extraordinary mechanical properties of spider dragline silk.</title>
        <authorList>
            <person name="Kono N."/>
            <person name="Nakamura H."/>
            <person name="Mori M."/>
            <person name="Yoshida Y."/>
            <person name="Ohtoshi R."/>
            <person name="Malay A.D."/>
            <person name="Moran D.A.P."/>
            <person name="Tomita M."/>
            <person name="Numata K."/>
            <person name="Arakawa K."/>
        </authorList>
    </citation>
    <scope>NUCLEOTIDE SEQUENCE</scope>
</reference>
<dbReference type="EMBL" id="BMAU01021244">
    <property type="protein sequence ID" value="GFY04565.1"/>
    <property type="molecule type" value="Genomic_DNA"/>
</dbReference>
<evidence type="ECO:0000313" key="1">
    <source>
        <dbReference type="EMBL" id="GFY04565.1"/>
    </source>
</evidence>
<sequence>MAVMDRTATAQQIQSVTHHSVSAFTIQRRLQQSVLCFVYPRLETTGVCVDGHEQRNGKKLYLLTHTTSACNITMLGVEFGVTVFVPIENVWSMLAQRLAQDTPPAATPDQLWQYCKDTSKASLILC</sequence>